<dbReference type="Proteomes" id="UP000309997">
    <property type="component" value="Unassembled WGS sequence"/>
</dbReference>
<accession>A0ACC4CQW0</accession>
<gene>
    <name evidence="1" type="ORF">D5086_004564</name>
</gene>
<comment type="caution">
    <text evidence="1">The sequence shown here is derived from an EMBL/GenBank/DDBJ whole genome shotgun (WGS) entry which is preliminary data.</text>
</comment>
<organism evidence="1 2">
    <name type="scientific">Populus alba</name>
    <name type="common">White poplar</name>
    <dbReference type="NCBI Taxonomy" id="43335"/>
    <lineage>
        <taxon>Eukaryota</taxon>
        <taxon>Viridiplantae</taxon>
        <taxon>Streptophyta</taxon>
        <taxon>Embryophyta</taxon>
        <taxon>Tracheophyta</taxon>
        <taxon>Spermatophyta</taxon>
        <taxon>Magnoliopsida</taxon>
        <taxon>eudicotyledons</taxon>
        <taxon>Gunneridae</taxon>
        <taxon>Pentapetalae</taxon>
        <taxon>rosids</taxon>
        <taxon>fabids</taxon>
        <taxon>Malpighiales</taxon>
        <taxon>Salicaceae</taxon>
        <taxon>Saliceae</taxon>
        <taxon>Populus</taxon>
    </lineage>
</organism>
<reference evidence="1 2" key="1">
    <citation type="journal article" date="2024" name="Plant Biotechnol. J.">
        <title>Genome and CRISPR/Cas9 system of a widespread forest tree (Populus alba) in the world.</title>
        <authorList>
            <person name="Liu Y.J."/>
            <person name="Jiang P.F."/>
            <person name="Han X.M."/>
            <person name="Li X.Y."/>
            <person name="Wang H.M."/>
            <person name="Wang Y.J."/>
            <person name="Wang X.X."/>
            <person name="Zeng Q.Y."/>
        </authorList>
    </citation>
    <scope>NUCLEOTIDE SEQUENCE [LARGE SCALE GENOMIC DNA]</scope>
    <source>
        <strain evidence="2">cv. PAL-ZL1</strain>
    </source>
</reference>
<proteinExistence type="predicted"/>
<protein>
    <submittedName>
        <fullName evidence="1">Uncharacterized protein</fullName>
    </submittedName>
</protein>
<name>A0ACC4CQW0_POPAL</name>
<sequence length="1335" mass="146390">MGTADSSSVAFATSALLCILTSASQFRLHIPTMRPKKLCFFTFTFFTLSVFRVDSTQPPFSAGPGIHFNDNIKGATSFPQVILTAASFDAYQWYRIGQAIGKEARALYNAGQATGMTFWAPNINIFRDPRWGRGQETPGEDPLVTGRYAASYVKGVQGDSFEGGKIKGHLQASACCKHFTAYDLDNWKGMNRFVFDARVTMQDLADTYQPPFKSCVEQGRASGIMCAYNKVNGVPSCADYNLLSKTARAQWGFRGYITSDCDAVSIIHDDQGYAKSPEDAVVDVLKAGMDVNCGSYLLKHAKVAVEQKKLSESDIDKALHNLFSVRMRLGLFNGHPEGQLFGNIGPDQVCSQEHQILALEAARNGIVLLKNSARLLPLSKSKTKSLAVIGPNANSGQMLLGNYAGPPCRFVTPLQALQSYIKQTVYHPACDTVQCSSASVDRAVDVAKGADHVVLMMGLDQTQEREELDRTDLLLPGKQQELIIAVAKAAKNPVVLVLFSGGPVDISFAKNDKNIGSILWAGYPGEGGAIALAEIMFGDHNPGYPGRTYRFYKGRSVFEFGHGISYSKYSYELTAVSQNTLYLNQSSTMHIINDFDSVRSTLISELGTEFCEQNKCRARIGVKNHGEMAGKHPVLLFSRQEKHGNGRPRKQLIGFQSVVLGAGERAEIEFEVSPCEHLSRANEDGLMVMEEGRHFLVVEGDEYPISVVILTAASFDAHLWYRIGQVIGKEARGIYNAGQATGMTFWAPNINIFRDPRWGRGQETPGEDPLVAGKYAVSYVRGVQGDSFGGGTLGEQLQASACCKHFTAYDLDKWKGMNRFIFDAQVTLQDLADTYQPPFKSCIQEGKASGIMCAYNRVNGVPNCADYNLLSKKARGQWGFYGYITSDCDAVAIIHDDQGYAKSPEDAVADVLKAGMDVNCGDYLKNYTKSAVKKKKLPESEIDRALHNLFSIRMRLGLFNGNPTKQPYGNIAPDQVCSQEHQALALKAAQDGIVLLKNPDKLLPLSKLETKSLAVIGPNANNATKLLGNYFGPPCKTVTPLQGLQNYIKNTRYHPGCSRVACSSASINQAVKIAKGADQVILVMGLDQTQEKEEQDRVDLVLPGKQRELITAVAKAAKKPVVLVLFCGGPVDVSFAKYDQNIGSIIWAGYPGEAGGTALAQIIFGDHNPGYPGRTYRFYNGKKVFEFGYGLSYSNYSYELASVTQNKLYLGASSNQVTKNSNTIRHKLISDIGKELCEKNKFTVTVRVKNHGEMAGKHPVLLFMRQANPGNERPIKKLVGFQTVNLNAGENAEIQYELSPCEHLSNPDDRGMMVMEEGSQFLLIGDKEYPITIIF</sequence>
<evidence type="ECO:0000313" key="2">
    <source>
        <dbReference type="Proteomes" id="UP000309997"/>
    </source>
</evidence>
<dbReference type="EMBL" id="RCHU02000002">
    <property type="protein sequence ID" value="KAL3603705.1"/>
    <property type="molecule type" value="Genomic_DNA"/>
</dbReference>
<keyword evidence="2" id="KW-1185">Reference proteome</keyword>
<evidence type="ECO:0000313" key="1">
    <source>
        <dbReference type="EMBL" id="KAL3603705.1"/>
    </source>
</evidence>